<dbReference type="GO" id="GO:0055088">
    <property type="term" value="P:lipid homeostasis"/>
    <property type="evidence" value="ECO:0007669"/>
    <property type="project" value="TreeGrafter"/>
</dbReference>
<dbReference type="GO" id="GO:0006654">
    <property type="term" value="P:phosphatidic acid biosynthetic process"/>
    <property type="evidence" value="ECO:0007669"/>
    <property type="project" value="TreeGrafter"/>
</dbReference>
<evidence type="ECO:0000313" key="3">
    <source>
        <dbReference type="Proteomes" id="UP001306508"/>
    </source>
</evidence>
<dbReference type="GO" id="GO:0004623">
    <property type="term" value="F:phospholipase A2 activity"/>
    <property type="evidence" value="ECO:0007669"/>
    <property type="project" value="TreeGrafter"/>
</dbReference>
<sequence>MWSPNLPFISTTCQSMNKVDMVLKSYQDQIMDSVRKECDPSIQITNQIIDDKINQWHFHNSKEPIGKKRNMIVTPTLLVHGYAASSMAYHRNFKALSSQIKDLYAIDLLSNGLSAYIPLEKIPSSSNLKYKLLKDENNNSNNKQKQILITDDWESIDNQWEMIHHYENYYIESIEQWRQWNHIEKFNLVGHSFGGYISCKYALKYPNHVSKLALLSPLGVERNISSLHNVKNDTYATKKGDIISINEIDPTSPYFTRLFTIPSFFFNNQLNILRWLGPVGGKLARTFIDKRYSNVPNKAYHDYLYHVFYKSKRPFGSANVLALTHLFTRQMNAKDPLLDNCDQLKIKDILMVYGDEDWMNRDAGYCMTQVLNKSGHNAKYFEVPNAGHNLFLDSPACFNKTLIQFLS</sequence>
<accession>A0AAN7ZXD1</accession>
<dbReference type="GO" id="GO:0042171">
    <property type="term" value="F:lysophosphatidic acid acyltransferase activity"/>
    <property type="evidence" value="ECO:0007669"/>
    <property type="project" value="TreeGrafter"/>
</dbReference>
<proteinExistence type="predicted"/>
<dbReference type="GO" id="GO:0005743">
    <property type="term" value="C:mitochondrial inner membrane"/>
    <property type="evidence" value="ECO:0007669"/>
    <property type="project" value="TreeGrafter"/>
</dbReference>
<name>A0AAN7ZXD1_9SACH</name>
<gene>
    <name evidence="2" type="ORF">RI543_003679</name>
</gene>
<dbReference type="PRINTS" id="PR00111">
    <property type="entry name" value="ABHYDROLASE"/>
</dbReference>
<feature type="domain" description="AB hydrolase-1" evidence="1">
    <location>
        <begin position="77"/>
        <end position="395"/>
    </location>
</feature>
<dbReference type="SUPFAM" id="SSF53474">
    <property type="entry name" value="alpha/beta-Hydrolases"/>
    <property type="match status" value="1"/>
</dbReference>
<dbReference type="GO" id="GO:0035965">
    <property type="term" value="P:cardiolipin acyl-chain remodeling"/>
    <property type="evidence" value="ECO:0007669"/>
    <property type="project" value="TreeGrafter"/>
</dbReference>
<dbReference type="PANTHER" id="PTHR42886:SF23">
    <property type="entry name" value="1-ACYLGLYCEROL-3-PHOSPHATE O-ACYLTRANSFERASE ICT1-RELATED"/>
    <property type="match status" value="1"/>
</dbReference>
<organism evidence="2 3">
    <name type="scientific">Arxiozyma heterogenica</name>
    <dbReference type="NCBI Taxonomy" id="278026"/>
    <lineage>
        <taxon>Eukaryota</taxon>
        <taxon>Fungi</taxon>
        <taxon>Dikarya</taxon>
        <taxon>Ascomycota</taxon>
        <taxon>Saccharomycotina</taxon>
        <taxon>Saccharomycetes</taxon>
        <taxon>Saccharomycetales</taxon>
        <taxon>Saccharomycetaceae</taxon>
        <taxon>Arxiozyma</taxon>
    </lineage>
</organism>
<evidence type="ECO:0000259" key="1">
    <source>
        <dbReference type="Pfam" id="PF00561"/>
    </source>
</evidence>
<dbReference type="InterPro" id="IPR000073">
    <property type="entry name" value="AB_hydrolase_1"/>
</dbReference>
<evidence type="ECO:0000313" key="2">
    <source>
        <dbReference type="EMBL" id="KAK5778756.1"/>
    </source>
</evidence>
<keyword evidence="3" id="KW-1185">Reference proteome</keyword>
<dbReference type="Gene3D" id="3.40.50.1820">
    <property type="entry name" value="alpha/beta hydrolase"/>
    <property type="match status" value="1"/>
</dbReference>
<comment type="caution">
    <text evidence="2">The sequence shown here is derived from an EMBL/GenBank/DDBJ whole genome shotgun (WGS) entry which is preliminary data.</text>
</comment>
<dbReference type="PANTHER" id="PTHR42886">
    <property type="entry name" value="RE40534P-RELATED"/>
    <property type="match status" value="1"/>
</dbReference>
<dbReference type="InterPro" id="IPR029058">
    <property type="entry name" value="AB_hydrolase_fold"/>
</dbReference>
<dbReference type="Pfam" id="PF00561">
    <property type="entry name" value="Abhydrolase_1"/>
    <property type="match status" value="1"/>
</dbReference>
<dbReference type="Proteomes" id="UP001306508">
    <property type="component" value="Unassembled WGS sequence"/>
</dbReference>
<dbReference type="EMBL" id="JAWIZZ010000051">
    <property type="protein sequence ID" value="KAK5778756.1"/>
    <property type="molecule type" value="Genomic_DNA"/>
</dbReference>
<reference evidence="3" key="1">
    <citation type="submission" date="2023-07" db="EMBL/GenBank/DDBJ databases">
        <title>A draft genome of Kazachstania heterogenica Y-27499.</title>
        <authorList>
            <person name="Donic C."/>
            <person name="Kralova J.S."/>
            <person name="Fidel L."/>
            <person name="Ben-Dor S."/>
            <person name="Jung S."/>
        </authorList>
    </citation>
    <scope>NUCLEOTIDE SEQUENCE [LARGE SCALE GENOMIC DNA]</scope>
    <source>
        <strain evidence="3">Y27499</strain>
    </source>
</reference>
<dbReference type="AlphaFoldDB" id="A0AAN7ZXD1"/>
<protein>
    <recommendedName>
        <fullName evidence="1">AB hydrolase-1 domain-containing protein</fullName>
    </recommendedName>
</protein>